<comment type="caution">
    <text evidence="1">The sequence shown here is derived from an EMBL/GenBank/DDBJ whole genome shotgun (WGS) entry which is preliminary data.</text>
</comment>
<dbReference type="PANTHER" id="PTHR35569:SF1">
    <property type="entry name" value="CYANAMIDE HYDRATASE DDI2-RELATED"/>
    <property type="match status" value="1"/>
</dbReference>
<evidence type="ECO:0000313" key="1">
    <source>
        <dbReference type="EMBL" id="RBO93688.1"/>
    </source>
</evidence>
<proteinExistence type="predicted"/>
<accession>A0A366DWY4</accession>
<evidence type="ECO:0008006" key="3">
    <source>
        <dbReference type="Google" id="ProtNLM"/>
    </source>
</evidence>
<organism evidence="1 2">
    <name type="scientific">Nocardia puris</name>
    <dbReference type="NCBI Taxonomy" id="208602"/>
    <lineage>
        <taxon>Bacteria</taxon>
        <taxon>Bacillati</taxon>
        <taxon>Actinomycetota</taxon>
        <taxon>Actinomycetes</taxon>
        <taxon>Mycobacteriales</taxon>
        <taxon>Nocardiaceae</taxon>
        <taxon>Nocardia</taxon>
    </lineage>
</organism>
<gene>
    <name evidence="1" type="ORF">DFR74_102105</name>
</gene>
<dbReference type="AlphaFoldDB" id="A0A366DWY4"/>
<evidence type="ECO:0000313" key="2">
    <source>
        <dbReference type="Proteomes" id="UP000252586"/>
    </source>
</evidence>
<reference evidence="1 2" key="1">
    <citation type="submission" date="2018-06" db="EMBL/GenBank/DDBJ databases">
        <title>Genomic Encyclopedia of Type Strains, Phase IV (KMG-IV): sequencing the most valuable type-strain genomes for metagenomic binning, comparative biology and taxonomic classification.</title>
        <authorList>
            <person name="Goeker M."/>
        </authorList>
    </citation>
    <scope>NUCLEOTIDE SEQUENCE [LARGE SCALE GENOMIC DNA]</scope>
    <source>
        <strain evidence="1 2">DSM 44599</strain>
    </source>
</reference>
<dbReference type="RefSeq" id="WP_113974985.1">
    <property type="nucleotide sequence ID" value="NZ_CP107943.1"/>
</dbReference>
<protein>
    <recommendedName>
        <fullName evidence="3">HD domain-containing protein</fullName>
    </recommendedName>
</protein>
<dbReference type="STRING" id="1210090.GCA_001613185_05161"/>
<dbReference type="EMBL" id="QNRE01000002">
    <property type="protein sequence ID" value="RBO93688.1"/>
    <property type="molecule type" value="Genomic_DNA"/>
</dbReference>
<dbReference type="OrthoDB" id="8478129at2"/>
<dbReference type="Proteomes" id="UP000252586">
    <property type="component" value="Unassembled WGS sequence"/>
</dbReference>
<dbReference type="PANTHER" id="PTHR35569">
    <property type="entry name" value="CYANAMIDE HYDRATASE DDI2-RELATED"/>
    <property type="match status" value="1"/>
</dbReference>
<name>A0A366DWY4_9NOCA</name>
<sequence length="157" mass="16714">MICALHDIGLGAIANGANRFELDGADHAAEFLERHGIIDERVDLVWDAIAAHTTGLFESPVYRRRRPAAAWIAVEGIGIDVGGAPGDLPPGYADLVHARYPRLGGSRALADAIAAQALADPRKAPPGSLTSVIMAEHHPEIPQPTWEMPLSSSEWGD</sequence>
<keyword evidence="2" id="KW-1185">Reference proteome</keyword>
<dbReference type="SUPFAM" id="SSF109604">
    <property type="entry name" value="HD-domain/PDEase-like"/>
    <property type="match status" value="1"/>
</dbReference>